<reference evidence="2 3" key="1">
    <citation type="submission" date="2019-04" db="EMBL/GenBank/DDBJ databases">
        <title>Draft genome of the big-headed turtle Platysternon megacephalum.</title>
        <authorList>
            <person name="Gong S."/>
        </authorList>
    </citation>
    <scope>NUCLEOTIDE SEQUENCE [LARGE SCALE GENOMIC DNA]</scope>
    <source>
        <strain evidence="2">DO16091913</strain>
        <tissue evidence="2">Muscle</tissue>
    </source>
</reference>
<dbReference type="Proteomes" id="UP000297703">
    <property type="component" value="Unassembled WGS sequence"/>
</dbReference>
<dbReference type="OrthoDB" id="2102561at2759"/>
<evidence type="ECO:0000313" key="3">
    <source>
        <dbReference type="Proteomes" id="UP000297703"/>
    </source>
</evidence>
<dbReference type="EMBL" id="QXTE01000065">
    <property type="protein sequence ID" value="TFK08690.1"/>
    <property type="molecule type" value="Genomic_DNA"/>
</dbReference>
<keyword evidence="3" id="KW-1185">Reference proteome</keyword>
<sequence>MAFAFRQFFLVAADLMLALALSCFLYAFVCICTAFLTCFVIVFSLGIVKKMERNIDIKGRAVVILVSNSSIGRTFARNLDEAGFRVSAACWPPERNWAKVLKEEYSPDMKLAQLPITEDEYKMTMKTLIEKHLSLKGMYGLMKKPSVLMWEEQEPDTNRFSEGKTSYKWKDVCITPAFLMALLFLPVNYAVTFAKKKSQQLLTSLLKIQKLTAWKETCGMTQRVNNTTVKRSCREE</sequence>
<gene>
    <name evidence="2" type="ORF">DR999_PMT08290</name>
</gene>
<keyword evidence="1" id="KW-0812">Transmembrane</keyword>
<keyword evidence="1" id="KW-0472">Membrane</keyword>
<accession>A0A4D9ER88</accession>
<keyword evidence="1" id="KW-1133">Transmembrane helix</keyword>
<comment type="caution">
    <text evidence="2">The sequence shown here is derived from an EMBL/GenBank/DDBJ whole genome shotgun (WGS) entry which is preliminary data.</text>
</comment>
<feature type="transmembrane region" description="Helical" evidence="1">
    <location>
        <begin position="172"/>
        <end position="191"/>
    </location>
</feature>
<feature type="transmembrane region" description="Helical" evidence="1">
    <location>
        <begin position="15"/>
        <end position="48"/>
    </location>
</feature>
<proteinExistence type="predicted"/>
<protein>
    <submittedName>
        <fullName evidence="2">Monocarboxylate transporter 2</fullName>
    </submittedName>
</protein>
<evidence type="ECO:0000256" key="1">
    <source>
        <dbReference type="SAM" id="Phobius"/>
    </source>
</evidence>
<dbReference type="AlphaFoldDB" id="A0A4D9ER88"/>
<organism evidence="2 3">
    <name type="scientific">Platysternon megacephalum</name>
    <name type="common">big-headed turtle</name>
    <dbReference type="NCBI Taxonomy" id="55544"/>
    <lineage>
        <taxon>Eukaryota</taxon>
        <taxon>Metazoa</taxon>
        <taxon>Chordata</taxon>
        <taxon>Craniata</taxon>
        <taxon>Vertebrata</taxon>
        <taxon>Euteleostomi</taxon>
        <taxon>Archelosauria</taxon>
        <taxon>Testudinata</taxon>
        <taxon>Testudines</taxon>
        <taxon>Cryptodira</taxon>
        <taxon>Durocryptodira</taxon>
        <taxon>Testudinoidea</taxon>
        <taxon>Platysternidae</taxon>
        <taxon>Platysternon</taxon>
    </lineage>
</organism>
<name>A0A4D9ER88_9SAUR</name>
<reference evidence="2 3" key="2">
    <citation type="submission" date="2019-04" db="EMBL/GenBank/DDBJ databases">
        <title>The genome sequence of big-headed turtle.</title>
        <authorList>
            <person name="Gong S."/>
        </authorList>
    </citation>
    <scope>NUCLEOTIDE SEQUENCE [LARGE SCALE GENOMIC DNA]</scope>
    <source>
        <strain evidence="2">DO16091913</strain>
        <tissue evidence="2">Muscle</tissue>
    </source>
</reference>
<evidence type="ECO:0000313" key="2">
    <source>
        <dbReference type="EMBL" id="TFK08690.1"/>
    </source>
</evidence>